<feature type="transmembrane region" description="Helical" evidence="5">
    <location>
        <begin position="353"/>
        <end position="369"/>
    </location>
</feature>
<feature type="transmembrane region" description="Helical" evidence="5">
    <location>
        <begin position="381"/>
        <end position="397"/>
    </location>
</feature>
<organism evidence="7 8">
    <name type="scientific">Pendulispora albinea</name>
    <dbReference type="NCBI Taxonomy" id="2741071"/>
    <lineage>
        <taxon>Bacteria</taxon>
        <taxon>Pseudomonadati</taxon>
        <taxon>Myxococcota</taxon>
        <taxon>Myxococcia</taxon>
        <taxon>Myxococcales</taxon>
        <taxon>Sorangiineae</taxon>
        <taxon>Pendulisporaceae</taxon>
        <taxon>Pendulispora</taxon>
    </lineage>
</organism>
<feature type="domain" description="O-antigen ligase-related" evidence="6">
    <location>
        <begin position="223"/>
        <end position="359"/>
    </location>
</feature>
<dbReference type="Gene3D" id="1.25.40.10">
    <property type="entry name" value="Tetratricopeptide repeat domain"/>
    <property type="match status" value="1"/>
</dbReference>
<dbReference type="SUPFAM" id="SSF48452">
    <property type="entry name" value="TPR-like"/>
    <property type="match status" value="1"/>
</dbReference>
<evidence type="ECO:0000313" key="8">
    <source>
        <dbReference type="Proteomes" id="UP001370348"/>
    </source>
</evidence>
<sequence>MASAIVFSALALGAIHTTVLWITALVVGASAACAWFFAPVARPRAAANLLLTTCVGLTAFTAFQLVPLPMGVLRVLAPNNADVWSRALTPLHLPGPSFAPISLDPVATGVEVLRGMLYLAAFLAVVRISSRREGTFFCSAVLVVSATVVGIAGLLHPAMGAERVFGLYRPTTYIEARHIAPILNVNALAAYVNIGFFIVLAEGITSRPTVPRPIAWALAGVLMAIQFWLASRGAVITMLIGSGMVGWMTRVSTRVHRHPGLGRLASAMAIVVVVAGVAMWVFASSDEAWKELADTDVSKVRIFEQVTRMIRHYPLWGAGRGSFESTFPVFREGTGHIVYTHPENVLLQWASEWGLPVALAGFGAVAWALHPSILFSRSRPSVGAWVALIATLLHNQVDLNSEFPAVMLALCVCAGMIVGGTGVGTFRRSDIWAKRPRLIAFGAPVGVLAAIALVLPNADRDLYSDRMAMRQAALAPMPREAFHELARATMSRHPAEPYLPFTGAIRAIGTKDDSVLPWAGRTLELAPVYGPAHWILARSLFRRSSSQARLEYRLAVEQAPGFFAQIAAESAPLVTGPNEAMELVPEGGAGLSMLESLADRLADSHPSTQLVLDDEILRRRPDSAPAIARRARAQAADVVDEAVTPWCSGTRRSQCVEQAIATAQRLQQLRPSMCEGYALEAEVRAAAGDVDRALGQLESRADRVDDAATCFEGIVQIAKRTGRYASISSVVDKLARAGCSDDLHCVAQLFRAAAIEDDRGNPLRALSFLRRARDRYPNRDDVLAARAVAAAKLGLHAEALDEYVELAKRHPENTQWPARITEERQALVQLSAPRPPPPPP</sequence>
<evidence type="ECO:0000256" key="2">
    <source>
        <dbReference type="ARBA" id="ARBA00022692"/>
    </source>
</evidence>
<evidence type="ECO:0000256" key="5">
    <source>
        <dbReference type="SAM" id="Phobius"/>
    </source>
</evidence>
<dbReference type="Pfam" id="PF04932">
    <property type="entry name" value="Wzy_C"/>
    <property type="match status" value="1"/>
</dbReference>
<feature type="transmembrane region" description="Helical" evidence="5">
    <location>
        <begin position="45"/>
        <end position="66"/>
    </location>
</feature>
<dbReference type="EMBL" id="CP089984">
    <property type="protein sequence ID" value="WXB11701.1"/>
    <property type="molecule type" value="Genomic_DNA"/>
</dbReference>
<dbReference type="PANTHER" id="PTHR37422">
    <property type="entry name" value="TEICHURONIC ACID BIOSYNTHESIS PROTEIN TUAE"/>
    <property type="match status" value="1"/>
</dbReference>
<feature type="transmembrane region" description="Helical" evidence="5">
    <location>
        <begin position="438"/>
        <end position="458"/>
    </location>
</feature>
<feature type="transmembrane region" description="Helical" evidence="5">
    <location>
        <begin position="20"/>
        <end position="38"/>
    </location>
</feature>
<dbReference type="InterPro" id="IPR007016">
    <property type="entry name" value="O-antigen_ligase-rel_domated"/>
</dbReference>
<dbReference type="Proteomes" id="UP001370348">
    <property type="component" value="Chromosome"/>
</dbReference>
<gene>
    <name evidence="7" type="ORF">LZC94_28060</name>
</gene>
<comment type="subcellular location">
    <subcellularLocation>
        <location evidence="1">Membrane</location>
        <topology evidence="1">Multi-pass membrane protein</topology>
    </subcellularLocation>
</comment>
<keyword evidence="4 5" id="KW-0472">Membrane</keyword>
<feature type="transmembrane region" description="Helical" evidence="5">
    <location>
        <begin position="179"/>
        <end position="201"/>
    </location>
</feature>
<evidence type="ECO:0000313" key="7">
    <source>
        <dbReference type="EMBL" id="WXB11701.1"/>
    </source>
</evidence>
<keyword evidence="7" id="KW-0436">Ligase</keyword>
<proteinExistence type="predicted"/>
<evidence type="ECO:0000256" key="4">
    <source>
        <dbReference type="ARBA" id="ARBA00023136"/>
    </source>
</evidence>
<feature type="transmembrane region" description="Helical" evidence="5">
    <location>
        <begin position="213"/>
        <end position="229"/>
    </location>
</feature>
<accession>A0ABZ2LPK9</accession>
<dbReference type="GO" id="GO:0016874">
    <property type="term" value="F:ligase activity"/>
    <property type="evidence" value="ECO:0007669"/>
    <property type="project" value="UniProtKB-KW"/>
</dbReference>
<protein>
    <submittedName>
        <fullName evidence="7">O-antigen ligase family protein</fullName>
    </submittedName>
</protein>
<reference evidence="7 8" key="1">
    <citation type="submission" date="2021-12" db="EMBL/GenBank/DDBJ databases">
        <title>Discovery of the Pendulisporaceae a myxobacterial family with distinct sporulation behavior and unique specialized metabolism.</title>
        <authorList>
            <person name="Garcia R."/>
            <person name="Popoff A."/>
            <person name="Bader C.D."/>
            <person name="Loehr J."/>
            <person name="Walesch S."/>
            <person name="Walt C."/>
            <person name="Boldt J."/>
            <person name="Bunk B."/>
            <person name="Haeckl F.J.F.P.J."/>
            <person name="Gunesch A.P."/>
            <person name="Birkelbach J."/>
            <person name="Nuebel U."/>
            <person name="Pietschmann T."/>
            <person name="Bach T."/>
            <person name="Mueller R."/>
        </authorList>
    </citation>
    <scope>NUCLEOTIDE SEQUENCE [LARGE SCALE GENOMIC DNA]</scope>
    <source>
        <strain evidence="7 8">MSr11954</strain>
    </source>
</reference>
<feature type="transmembrane region" description="Helical" evidence="5">
    <location>
        <begin position="136"/>
        <end position="159"/>
    </location>
</feature>
<evidence type="ECO:0000256" key="1">
    <source>
        <dbReference type="ARBA" id="ARBA00004141"/>
    </source>
</evidence>
<dbReference type="PANTHER" id="PTHR37422:SF13">
    <property type="entry name" value="LIPOPOLYSACCHARIDE BIOSYNTHESIS PROTEIN PA4999-RELATED"/>
    <property type="match status" value="1"/>
</dbReference>
<dbReference type="InterPro" id="IPR051533">
    <property type="entry name" value="WaaL-like"/>
</dbReference>
<feature type="transmembrane region" description="Helical" evidence="5">
    <location>
        <begin position="235"/>
        <end position="252"/>
    </location>
</feature>
<name>A0ABZ2LPK9_9BACT</name>
<evidence type="ECO:0000256" key="3">
    <source>
        <dbReference type="ARBA" id="ARBA00022989"/>
    </source>
</evidence>
<feature type="transmembrane region" description="Helical" evidence="5">
    <location>
        <begin position="403"/>
        <end position="426"/>
    </location>
</feature>
<keyword evidence="8" id="KW-1185">Reference proteome</keyword>
<evidence type="ECO:0000259" key="6">
    <source>
        <dbReference type="Pfam" id="PF04932"/>
    </source>
</evidence>
<feature type="transmembrane region" description="Helical" evidence="5">
    <location>
        <begin position="112"/>
        <end position="129"/>
    </location>
</feature>
<keyword evidence="3 5" id="KW-1133">Transmembrane helix</keyword>
<dbReference type="RefSeq" id="WP_394821323.1">
    <property type="nucleotide sequence ID" value="NZ_CP089984.1"/>
</dbReference>
<keyword evidence="2 5" id="KW-0812">Transmembrane</keyword>
<feature type="transmembrane region" description="Helical" evidence="5">
    <location>
        <begin position="264"/>
        <end position="283"/>
    </location>
</feature>
<dbReference type="InterPro" id="IPR011990">
    <property type="entry name" value="TPR-like_helical_dom_sf"/>
</dbReference>